<feature type="transmembrane region" description="Helical" evidence="1">
    <location>
        <begin position="32"/>
        <end position="52"/>
    </location>
</feature>
<comment type="caution">
    <text evidence="2">The sequence shown here is derived from an EMBL/GenBank/DDBJ whole genome shotgun (WGS) entry which is preliminary data.</text>
</comment>
<organism evidence="2 3">
    <name type="scientific">Croceibacterium soli</name>
    <dbReference type="NCBI Taxonomy" id="1739690"/>
    <lineage>
        <taxon>Bacteria</taxon>
        <taxon>Pseudomonadati</taxon>
        <taxon>Pseudomonadota</taxon>
        <taxon>Alphaproteobacteria</taxon>
        <taxon>Sphingomonadales</taxon>
        <taxon>Erythrobacteraceae</taxon>
        <taxon>Croceibacterium</taxon>
    </lineage>
</organism>
<evidence type="ECO:0000256" key="1">
    <source>
        <dbReference type="SAM" id="Phobius"/>
    </source>
</evidence>
<evidence type="ECO:0000313" key="2">
    <source>
        <dbReference type="EMBL" id="MXP41923.1"/>
    </source>
</evidence>
<sequence>MVGAALVGFWPQYYGPLLRGDALEGVSAHPLVHLHSSLFLLWLCVIFGQALLVRLGHVRFHRRIGGWLAGLGYCAAAVGLFSGLALAAARVERGDSIESAATFVAAPLLDMVMFVTFLTGAVLYRRRPEIHKRLVLFTGYSFAFIGLIRYLARVPGVMEQLWLATILLMLPIAMCMAWERLRTGRIHAVWWYGSAIFFSRLMLELLTTLPWWQPIGRALIAPFL</sequence>
<keyword evidence="3" id="KW-1185">Reference proteome</keyword>
<dbReference type="Proteomes" id="UP000469159">
    <property type="component" value="Unassembled WGS sequence"/>
</dbReference>
<protein>
    <recommendedName>
        <fullName evidence="4">DUF2306 domain-containing protein</fullName>
    </recommendedName>
</protein>
<evidence type="ECO:0000313" key="3">
    <source>
        <dbReference type="Proteomes" id="UP000469159"/>
    </source>
</evidence>
<accession>A0A6I4UWJ8</accession>
<feature type="transmembrane region" description="Helical" evidence="1">
    <location>
        <begin position="134"/>
        <end position="152"/>
    </location>
</feature>
<dbReference type="OrthoDB" id="648493at2"/>
<dbReference type="RefSeq" id="WP_160746787.1">
    <property type="nucleotide sequence ID" value="NZ_WTYK01000005.1"/>
</dbReference>
<keyword evidence="1" id="KW-0472">Membrane</keyword>
<keyword evidence="1" id="KW-0812">Transmembrane</keyword>
<evidence type="ECO:0008006" key="4">
    <source>
        <dbReference type="Google" id="ProtNLM"/>
    </source>
</evidence>
<feature type="transmembrane region" description="Helical" evidence="1">
    <location>
        <begin position="158"/>
        <end position="178"/>
    </location>
</feature>
<reference evidence="2 3" key="1">
    <citation type="submission" date="2019-12" db="EMBL/GenBank/DDBJ databases">
        <title>Genomic-based taxomic classification of the family Erythrobacteraceae.</title>
        <authorList>
            <person name="Xu L."/>
        </authorList>
    </citation>
    <scope>NUCLEOTIDE SEQUENCE [LARGE SCALE GENOMIC DNA]</scope>
    <source>
        <strain evidence="2 3">MCCC 1K02066</strain>
    </source>
</reference>
<feature type="transmembrane region" description="Helical" evidence="1">
    <location>
        <begin position="100"/>
        <end position="122"/>
    </location>
</feature>
<gene>
    <name evidence="2" type="ORF">GRI75_09755</name>
</gene>
<dbReference type="AlphaFoldDB" id="A0A6I4UWJ8"/>
<feature type="transmembrane region" description="Helical" evidence="1">
    <location>
        <begin position="190"/>
        <end position="212"/>
    </location>
</feature>
<keyword evidence="1" id="KW-1133">Transmembrane helix</keyword>
<feature type="transmembrane region" description="Helical" evidence="1">
    <location>
        <begin position="64"/>
        <end position="88"/>
    </location>
</feature>
<proteinExistence type="predicted"/>
<name>A0A6I4UWJ8_9SPHN</name>
<dbReference type="EMBL" id="WTYK01000005">
    <property type="protein sequence ID" value="MXP41923.1"/>
    <property type="molecule type" value="Genomic_DNA"/>
</dbReference>